<keyword evidence="10" id="KW-0902">Two-component regulatory system</keyword>
<dbReference type="GO" id="GO:0005886">
    <property type="term" value="C:plasma membrane"/>
    <property type="evidence" value="ECO:0007669"/>
    <property type="project" value="UniProtKB-SubCell"/>
</dbReference>
<keyword evidence="11" id="KW-0472">Membrane</keyword>
<dbReference type="Gene3D" id="3.30.565.10">
    <property type="entry name" value="Histidine kinase-like ATPase, C-terminal domain"/>
    <property type="match status" value="1"/>
</dbReference>
<accession>D4H700</accession>
<dbReference type="PANTHER" id="PTHR45528">
    <property type="entry name" value="SENSOR HISTIDINE KINASE CPXA"/>
    <property type="match status" value="1"/>
</dbReference>
<keyword evidence="14" id="KW-1185">Reference proteome</keyword>
<sequence length="364" mass="40655">MPADRFTKFVNQQPVLVKTLNAVHEMTMVLDADRKIIFFNEKFEKFSDQHQLSAKLGLRPGNAFNCIHAVKGDDMCGTTDFCKYCGGNESIEKSLNGEASFSECRIVGTNGNAFDLEVSASPLLIQDNLFTLYCIQDVSSETRKNLLERIFFHDINNIVNGISLIAEIMSNQCGVKSKGDTENMALLISAMDTLKNEIQAQRIITMAEKDELKVNPAKICTKEILKDVCEFLKSSIIDYGVDIKCLFTATNTHIQTDPVLLKRVLINMIKNACEASTKGQQVTIDFERSGSVVTLSVNNKTVMTEDVKSSIFKRSFTTKEEGSGLGTYSMKLLTERYLKGRIYFTSIANEGTTFFIEIPVTLQD</sequence>
<organism evidence="13 14">
    <name type="scientific">Denitrovibrio acetiphilus (strain DSM 12809 / NBRC 114555 / N2460)</name>
    <dbReference type="NCBI Taxonomy" id="522772"/>
    <lineage>
        <taxon>Bacteria</taxon>
        <taxon>Pseudomonadati</taxon>
        <taxon>Deferribacterota</taxon>
        <taxon>Deferribacteres</taxon>
        <taxon>Deferribacterales</taxon>
        <taxon>Geovibrionaceae</taxon>
        <taxon>Denitrovibrio</taxon>
    </lineage>
</organism>
<evidence type="ECO:0000256" key="8">
    <source>
        <dbReference type="ARBA" id="ARBA00022777"/>
    </source>
</evidence>
<dbReference type="InterPro" id="IPR005467">
    <property type="entry name" value="His_kinase_dom"/>
</dbReference>
<dbReference type="Proteomes" id="UP000002012">
    <property type="component" value="Chromosome"/>
</dbReference>
<dbReference type="PROSITE" id="PS50109">
    <property type="entry name" value="HIS_KIN"/>
    <property type="match status" value="1"/>
</dbReference>
<dbReference type="GO" id="GO:0005524">
    <property type="term" value="F:ATP binding"/>
    <property type="evidence" value="ECO:0007669"/>
    <property type="project" value="UniProtKB-KW"/>
</dbReference>
<dbReference type="HOGENOM" id="CLU_049578_0_0_0"/>
<dbReference type="Pfam" id="PF02518">
    <property type="entry name" value="HATPase_c"/>
    <property type="match status" value="1"/>
</dbReference>
<comment type="subcellular location">
    <subcellularLocation>
        <location evidence="2">Cell membrane</location>
        <topology evidence="2">Multi-pass membrane protein</topology>
    </subcellularLocation>
</comment>
<keyword evidence="5" id="KW-0597">Phosphoprotein</keyword>
<dbReference type="SMART" id="SM00387">
    <property type="entry name" value="HATPase_c"/>
    <property type="match status" value="1"/>
</dbReference>
<dbReference type="InterPro" id="IPR036890">
    <property type="entry name" value="HATPase_C_sf"/>
</dbReference>
<dbReference type="eggNOG" id="COG4191">
    <property type="taxonomic scope" value="Bacteria"/>
</dbReference>
<evidence type="ECO:0000313" key="13">
    <source>
        <dbReference type="EMBL" id="ADD67866.1"/>
    </source>
</evidence>
<dbReference type="InParanoid" id="D4H700"/>
<dbReference type="SUPFAM" id="SSF55874">
    <property type="entry name" value="ATPase domain of HSP90 chaperone/DNA topoisomerase II/histidine kinase"/>
    <property type="match status" value="1"/>
</dbReference>
<dbReference type="GO" id="GO:0004673">
    <property type="term" value="F:protein histidine kinase activity"/>
    <property type="evidence" value="ECO:0007669"/>
    <property type="project" value="UniProtKB-EC"/>
</dbReference>
<evidence type="ECO:0000256" key="3">
    <source>
        <dbReference type="ARBA" id="ARBA00012438"/>
    </source>
</evidence>
<keyword evidence="9" id="KW-0067">ATP-binding</keyword>
<keyword evidence="4" id="KW-1003">Cell membrane</keyword>
<dbReference type="EMBL" id="CP001968">
    <property type="protein sequence ID" value="ADD67866.1"/>
    <property type="molecule type" value="Genomic_DNA"/>
</dbReference>
<dbReference type="RefSeq" id="WP_013010390.1">
    <property type="nucleotide sequence ID" value="NC_013943.1"/>
</dbReference>
<evidence type="ECO:0000256" key="7">
    <source>
        <dbReference type="ARBA" id="ARBA00022741"/>
    </source>
</evidence>
<keyword evidence="8 13" id="KW-0418">Kinase</keyword>
<dbReference type="InterPro" id="IPR050398">
    <property type="entry name" value="HssS/ArlS-like"/>
</dbReference>
<dbReference type="KEGG" id="dap:Dacet_1094"/>
<dbReference type="AlphaFoldDB" id="D4H700"/>
<evidence type="ECO:0000313" key="14">
    <source>
        <dbReference type="Proteomes" id="UP000002012"/>
    </source>
</evidence>
<evidence type="ECO:0000256" key="6">
    <source>
        <dbReference type="ARBA" id="ARBA00022679"/>
    </source>
</evidence>
<dbReference type="PANTHER" id="PTHR45528:SF1">
    <property type="entry name" value="SENSOR HISTIDINE KINASE CPXA"/>
    <property type="match status" value="1"/>
</dbReference>
<evidence type="ECO:0000259" key="12">
    <source>
        <dbReference type="PROSITE" id="PS50109"/>
    </source>
</evidence>
<evidence type="ECO:0000256" key="5">
    <source>
        <dbReference type="ARBA" id="ARBA00022553"/>
    </source>
</evidence>
<reference evidence="13 14" key="1">
    <citation type="journal article" date="2010" name="Stand. Genomic Sci.">
        <title>Complete genome sequence of Denitrovibrio acetiphilus type strain (N2460).</title>
        <authorList>
            <person name="Kiss H."/>
            <person name="Lang E."/>
            <person name="Lapidus A."/>
            <person name="Copeland A."/>
            <person name="Nolan M."/>
            <person name="Glavina Del Rio T."/>
            <person name="Chen F."/>
            <person name="Lucas S."/>
            <person name="Tice H."/>
            <person name="Cheng J.F."/>
            <person name="Han C."/>
            <person name="Goodwin L."/>
            <person name="Pitluck S."/>
            <person name="Liolios K."/>
            <person name="Pati A."/>
            <person name="Ivanova N."/>
            <person name="Mavromatis K."/>
            <person name="Chen A."/>
            <person name="Palaniappan K."/>
            <person name="Land M."/>
            <person name="Hauser L."/>
            <person name="Chang Y.J."/>
            <person name="Jeffries C.D."/>
            <person name="Detter J.C."/>
            <person name="Brettin T."/>
            <person name="Spring S."/>
            <person name="Rohde M."/>
            <person name="Goker M."/>
            <person name="Woyke T."/>
            <person name="Bristow J."/>
            <person name="Eisen J.A."/>
            <person name="Markowitz V."/>
            <person name="Hugenholtz P."/>
            <person name="Kyrpides N.C."/>
            <person name="Klenk H.P."/>
        </authorList>
    </citation>
    <scope>NUCLEOTIDE SEQUENCE [LARGE SCALE GENOMIC DNA]</scope>
    <source>
        <strain evidence="14">DSM 12809 / NBRC 114555 / N2460</strain>
    </source>
</reference>
<dbReference type="STRING" id="522772.Dacet_1094"/>
<dbReference type="Gene3D" id="3.30.450.20">
    <property type="entry name" value="PAS domain"/>
    <property type="match status" value="1"/>
</dbReference>
<evidence type="ECO:0000256" key="1">
    <source>
        <dbReference type="ARBA" id="ARBA00000085"/>
    </source>
</evidence>
<gene>
    <name evidence="13" type="ordered locus">Dacet_1094</name>
</gene>
<evidence type="ECO:0000256" key="4">
    <source>
        <dbReference type="ARBA" id="ARBA00022475"/>
    </source>
</evidence>
<feature type="domain" description="Histidine kinase" evidence="12">
    <location>
        <begin position="150"/>
        <end position="362"/>
    </location>
</feature>
<proteinExistence type="predicted"/>
<keyword evidence="6" id="KW-0808">Transferase</keyword>
<comment type="catalytic activity">
    <reaction evidence="1">
        <text>ATP + protein L-histidine = ADP + protein N-phospho-L-histidine.</text>
        <dbReference type="EC" id="2.7.13.3"/>
    </reaction>
</comment>
<evidence type="ECO:0000256" key="10">
    <source>
        <dbReference type="ARBA" id="ARBA00023012"/>
    </source>
</evidence>
<keyword evidence="7" id="KW-0547">Nucleotide-binding</keyword>
<dbReference type="InterPro" id="IPR003594">
    <property type="entry name" value="HATPase_dom"/>
</dbReference>
<dbReference type="GO" id="GO:0000160">
    <property type="term" value="P:phosphorelay signal transduction system"/>
    <property type="evidence" value="ECO:0007669"/>
    <property type="project" value="UniProtKB-KW"/>
</dbReference>
<evidence type="ECO:0000256" key="11">
    <source>
        <dbReference type="ARBA" id="ARBA00023136"/>
    </source>
</evidence>
<evidence type="ECO:0000256" key="2">
    <source>
        <dbReference type="ARBA" id="ARBA00004651"/>
    </source>
</evidence>
<dbReference type="PaxDb" id="522772-Dacet_1094"/>
<evidence type="ECO:0000256" key="9">
    <source>
        <dbReference type="ARBA" id="ARBA00022840"/>
    </source>
</evidence>
<protein>
    <recommendedName>
        <fullName evidence="3">histidine kinase</fullName>
        <ecNumber evidence="3">2.7.13.3</ecNumber>
    </recommendedName>
</protein>
<dbReference type="OrthoDB" id="9792686at2"/>
<dbReference type="EC" id="2.7.13.3" evidence="3"/>
<name>D4H700_DENA2</name>